<dbReference type="SUPFAM" id="SSF48726">
    <property type="entry name" value="Immunoglobulin"/>
    <property type="match status" value="1"/>
</dbReference>
<dbReference type="Gene3D" id="2.60.40.10">
    <property type="entry name" value="Immunoglobulins"/>
    <property type="match status" value="2"/>
</dbReference>
<reference evidence="2 3" key="1">
    <citation type="journal article" date="2017" name="PLoS Biol.">
        <title>The sea cucumber genome provides insights into morphological evolution and visceral regeneration.</title>
        <authorList>
            <person name="Zhang X."/>
            <person name="Sun L."/>
            <person name="Yuan J."/>
            <person name="Sun Y."/>
            <person name="Gao Y."/>
            <person name="Zhang L."/>
            <person name="Li S."/>
            <person name="Dai H."/>
            <person name="Hamel J.F."/>
            <person name="Liu C."/>
            <person name="Yu Y."/>
            <person name="Liu S."/>
            <person name="Lin W."/>
            <person name="Guo K."/>
            <person name="Jin S."/>
            <person name="Xu P."/>
            <person name="Storey K.B."/>
            <person name="Huan P."/>
            <person name="Zhang T."/>
            <person name="Zhou Y."/>
            <person name="Zhang J."/>
            <person name="Lin C."/>
            <person name="Li X."/>
            <person name="Xing L."/>
            <person name="Huo D."/>
            <person name="Sun M."/>
            <person name="Wang L."/>
            <person name="Mercier A."/>
            <person name="Li F."/>
            <person name="Yang H."/>
            <person name="Xiang J."/>
        </authorList>
    </citation>
    <scope>NUCLEOTIDE SEQUENCE [LARGE SCALE GENOMIC DNA]</scope>
    <source>
        <strain evidence="2">Shaxun</strain>
        <tissue evidence="2">Muscle</tissue>
    </source>
</reference>
<evidence type="ECO:0000259" key="1">
    <source>
        <dbReference type="PROSITE" id="PS50835"/>
    </source>
</evidence>
<proteinExistence type="predicted"/>
<feature type="domain" description="Ig-like" evidence="1">
    <location>
        <begin position="101"/>
        <end position="186"/>
    </location>
</feature>
<organism evidence="2 3">
    <name type="scientific">Stichopus japonicus</name>
    <name type="common">Sea cucumber</name>
    <dbReference type="NCBI Taxonomy" id="307972"/>
    <lineage>
        <taxon>Eukaryota</taxon>
        <taxon>Metazoa</taxon>
        <taxon>Echinodermata</taxon>
        <taxon>Eleutherozoa</taxon>
        <taxon>Echinozoa</taxon>
        <taxon>Holothuroidea</taxon>
        <taxon>Aspidochirotacea</taxon>
        <taxon>Aspidochirotida</taxon>
        <taxon>Stichopodidae</taxon>
        <taxon>Apostichopus</taxon>
    </lineage>
</organism>
<name>A0A2G8K3Z6_STIJA</name>
<comment type="caution">
    <text evidence="2">The sequence shown here is derived from an EMBL/GenBank/DDBJ whole genome shotgun (WGS) entry which is preliminary data.</text>
</comment>
<sequence>MAEISCVTNAGSQSEYFWRKGESLHNSTDIAFFISGFPTDDPGRFKVTQNGTLIVKKVALADEGKDICRVSSEESDCHGEVFVFVQAVLQDFQLTIENCEPENSCVISTESDKQTSLTCKATNASPSMKLKWFNGSHEVKDNIQENSLTKGPSREISSTIRDVYKGRSPLKCQAVDFKTSNDDGMFAHVQFRTPSR</sequence>
<keyword evidence="3" id="KW-1185">Reference proteome</keyword>
<accession>A0A2G8K3Z6</accession>
<dbReference type="InterPro" id="IPR013783">
    <property type="entry name" value="Ig-like_fold"/>
</dbReference>
<gene>
    <name evidence="2" type="ORF">BSL78_20444</name>
</gene>
<dbReference type="EMBL" id="MRZV01000910">
    <property type="protein sequence ID" value="PIK42720.1"/>
    <property type="molecule type" value="Genomic_DNA"/>
</dbReference>
<protein>
    <recommendedName>
        <fullName evidence="1">Ig-like domain-containing protein</fullName>
    </recommendedName>
</protein>
<dbReference type="OrthoDB" id="8897154at2759"/>
<dbReference type="Proteomes" id="UP000230750">
    <property type="component" value="Unassembled WGS sequence"/>
</dbReference>
<dbReference type="InterPro" id="IPR036179">
    <property type="entry name" value="Ig-like_dom_sf"/>
</dbReference>
<evidence type="ECO:0000313" key="2">
    <source>
        <dbReference type="EMBL" id="PIK42720.1"/>
    </source>
</evidence>
<dbReference type="PROSITE" id="PS50835">
    <property type="entry name" value="IG_LIKE"/>
    <property type="match status" value="1"/>
</dbReference>
<dbReference type="AlphaFoldDB" id="A0A2G8K3Z6"/>
<evidence type="ECO:0000313" key="3">
    <source>
        <dbReference type="Proteomes" id="UP000230750"/>
    </source>
</evidence>
<dbReference type="InterPro" id="IPR007110">
    <property type="entry name" value="Ig-like_dom"/>
</dbReference>